<name>A0A8J3PY21_9ACTN</name>
<protein>
    <recommendedName>
        <fullName evidence="2">DUF305 domain-containing protein</fullName>
    </recommendedName>
</protein>
<gene>
    <name evidence="3" type="ORF">Pka01_61250</name>
</gene>
<proteinExistence type="predicted"/>
<accession>A0A8J3PY21</accession>
<evidence type="ECO:0000256" key="1">
    <source>
        <dbReference type="SAM" id="SignalP"/>
    </source>
</evidence>
<dbReference type="PANTHER" id="PTHR36933">
    <property type="entry name" value="SLL0788 PROTEIN"/>
    <property type="match status" value="1"/>
</dbReference>
<comment type="caution">
    <text evidence="3">The sequence shown here is derived from an EMBL/GenBank/DDBJ whole genome shotgun (WGS) entry which is preliminary data.</text>
</comment>
<dbReference type="EMBL" id="BONV01000035">
    <property type="protein sequence ID" value="GIG82998.1"/>
    <property type="molecule type" value="Genomic_DNA"/>
</dbReference>
<keyword evidence="4" id="KW-1185">Reference proteome</keyword>
<evidence type="ECO:0000313" key="4">
    <source>
        <dbReference type="Proteomes" id="UP000630097"/>
    </source>
</evidence>
<dbReference type="InterPro" id="IPR005183">
    <property type="entry name" value="DUF305_CopM-like"/>
</dbReference>
<feature type="signal peptide" evidence="1">
    <location>
        <begin position="1"/>
        <end position="24"/>
    </location>
</feature>
<evidence type="ECO:0000313" key="3">
    <source>
        <dbReference type="EMBL" id="GIG82998.1"/>
    </source>
</evidence>
<evidence type="ECO:0000259" key="2">
    <source>
        <dbReference type="Pfam" id="PF03713"/>
    </source>
</evidence>
<feature type="chain" id="PRO_5039262558" description="DUF305 domain-containing protein" evidence="1">
    <location>
        <begin position="25"/>
        <end position="205"/>
    </location>
</feature>
<dbReference type="InterPro" id="IPR012347">
    <property type="entry name" value="Ferritin-like"/>
</dbReference>
<organism evidence="3 4">
    <name type="scientific">Planotetraspora kaengkrachanensis</name>
    <dbReference type="NCBI Taxonomy" id="575193"/>
    <lineage>
        <taxon>Bacteria</taxon>
        <taxon>Bacillati</taxon>
        <taxon>Actinomycetota</taxon>
        <taxon>Actinomycetes</taxon>
        <taxon>Streptosporangiales</taxon>
        <taxon>Streptosporangiaceae</taxon>
        <taxon>Planotetraspora</taxon>
    </lineage>
</organism>
<reference evidence="3 4" key="1">
    <citation type="submission" date="2021-01" db="EMBL/GenBank/DDBJ databases">
        <title>Whole genome shotgun sequence of Planotetraspora kaengkrachanensis NBRC 104272.</title>
        <authorList>
            <person name="Komaki H."/>
            <person name="Tamura T."/>
        </authorList>
    </citation>
    <scope>NUCLEOTIDE SEQUENCE [LARGE SCALE GENOMIC DNA]</scope>
    <source>
        <strain evidence="3 4">NBRC 104272</strain>
    </source>
</reference>
<dbReference type="Proteomes" id="UP000630097">
    <property type="component" value="Unassembled WGS sequence"/>
</dbReference>
<dbReference type="PANTHER" id="PTHR36933:SF1">
    <property type="entry name" value="SLL0788 PROTEIN"/>
    <property type="match status" value="1"/>
</dbReference>
<dbReference type="RefSeq" id="WP_203886320.1">
    <property type="nucleotide sequence ID" value="NZ_BAABHH010000002.1"/>
</dbReference>
<feature type="domain" description="DUF305" evidence="2">
    <location>
        <begin position="63"/>
        <end position="201"/>
    </location>
</feature>
<sequence length="205" mass="21246">MRAGTIGAPILAAVTVLLVTRCVAAGPAAHSSHLAAQAQAVQPIPGGAPAPAVTSSDSFNATDVAWLQLMIPMTEQAVRLFDLALDKTSNPEIVSLSKTLGAAHRAELGRLHRLLDRSGTPYVNVHEGHNMPGMVTAADLEVINAADGAAFDRLFAQHARDFLRQSVLVARGEQDAGADADTRAFAATMAEAHAGELTGLEGVGQ</sequence>
<dbReference type="AlphaFoldDB" id="A0A8J3PY21"/>
<dbReference type="Pfam" id="PF03713">
    <property type="entry name" value="DUF305"/>
    <property type="match status" value="1"/>
</dbReference>
<keyword evidence="1" id="KW-0732">Signal</keyword>
<dbReference type="Gene3D" id="1.20.1260.10">
    <property type="match status" value="1"/>
</dbReference>